<gene>
    <name evidence="2" type="ORF">Ae201684_018414</name>
</gene>
<comment type="caution">
    <text evidence="2">The sequence shown here is derived from an EMBL/GenBank/DDBJ whole genome shotgun (WGS) entry which is preliminary data.</text>
</comment>
<dbReference type="Proteomes" id="UP000481153">
    <property type="component" value="Unassembled WGS sequence"/>
</dbReference>
<dbReference type="VEuPathDB" id="FungiDB:AeMF1_019986"/>
<evidence type="ECO:0000256" key="1">
    <source>
        <dbReference type="SAM" id="MobiDB-lite"/>
    </source>
</evidence>
<sequence length="195" mass="21350">MKFLAAVVTAVAATGTQQVIFDSYAPASVGSFGTPISAEQGIAVQFRSLDLCGVPMTLDYVNFTVSTENIDNNSTWLQVDLCPAVNGLPNCTANTHEVQRFPLTTVAKRIQYQWIPNYTVVLQPSTRYWFVVLSNAEKINHAAIWMDGLKRFTKENDPNDDVLSAFTLSDAGEWAADPPTNNRTVPSMQVVASSN</sequence>
<reference evidence="2 3" key="1">
    <citation type="submission" date="2019-07" db="EMBL/GenBank/DDBJ databases">
        <title>Genomics analysis of Aphanomyces spp. identifies a new class of oomycete effector associated with host adaptation.</title>
        <authorList>
            <person name="Gaulin E."/>
        </authorList>
    </citation>
    <scope>NUCLEOTIDE SEQUENCE [LARGE SCALE GENOMIC DNA]</scope>
    <source>
        <strain evidence="2 3">ATCC 201684</strain>
    </source>
</reference>
<organism evidence="2 3">
    <name type="scientific">Aphanomyces euteiches</name>
    <dbReference type="NCBI Taxonomy" id="100861"/>
    <lineage>
        <taxon>Eukaryota</taxon>
        <taxon>Sar</taxon>
        <taxon>Stramenopiles</taxon>
        <taxon>Oomycota</taxon>
        <taxon>Saprolegniomycetes</taxon>
        <taxon>Saprolegniales</taxon>
        <taxon>Verrucalvaceae</taxon>
        <taxon>Aphanomyces</taxon>
    </lineage>
</organism>
<feature type="region of interest" description="Disordered" evidence="1">
    <location>
        <begin position="175"/>
        <end position="195"/>
    </location>
</feature>
<dbReference type="EMBL" id="VJMJ01000333">
    <property type="protein sequence ID" value="KAF0722471.1"/>
    <property type="molecule type" value="Genomic_DNA"/>
</dbReference>
<feature type="compositionally biased region" description="Polar residues" evidence="1">
    <location>
        <begin position="179"/>
        <end position="195"/>
    </location>
</feature>
<evidence type="ECO:0000313" key="3">
    <source>
        <dbReference type="Proteomes" id="UP000481153"/>
    </source>
</evidence>
<dbReference type="AlphaFoldDB" id="A0A6G0W8J9"/>
<protein>
    <submittedName>
        <fullName evidence="2">Uncharacterized protein</fullName>
    </submittedName>
</protein>
<keyword evidence="3" id="KW-1185">Reference proteome</keyword>
<accession>A0A6G0W8J9</accession>
<evidence type="ECO:0000313" key="2">
    <source>
        <dbReference type="EMBL" id="KAF0722471.1"/>
    </source>
</evidence>
<proteinExistence type="predicted"/>
<name>A0A6G0W8J9_9STRA</name>